<dbReference type="EMBL" id="AMCI01006921">
    <property type="protein sequence ID" value="EJW93524.1"/>
    <property type="molecule type" value="Genomic_DNA"/>
</dbReference>
<evidence type="ECO:0000313" key="1">
    <source>
        <dbReference type="EMBL" id="EJW93524.1"/>
    </source>
</evidence>
<protein>
    <submittedName>
        <fullName evidence="1">Uncharacterized protein</fullName>
    </submittedName>
</protein>
<gene>
    <name evidence="1" type="ORF">EVA_18369</name>
</gene>
<accession>J9G1V2</accession>
<name>J9G1V2_9ZZZZ</name>
<organism evidence="1">
    <name type="scientific">gut metagenome</name>
    <dbReference type="NCBI Taxonomy" id="749906"/>
    <lineage>
        <taxon>unclassified sequences</taxon>
        <taxon>metagenomes</taxon>
        <taxon>organismal metagenomes</taxon>
    </lineage>
</organism>
<sequence>MRTGAAKSTLPILTLHGSALKMSATTVCSGPSCPRGLPLNPSLQSTSYLLLMS</sequence>
<dbReference type="AlphaFoldDB" id="J9G1V2"/>
<reference evidence="1" key="1">
    <citation type="journal article" date="2012" name="PLoS ONE">
        <title>Gene sets for utilization of primary and secondary nutrition supplies in the distal gut of endangered iberian lynx.</title>
        <authorList>
            <person name="Alcaide M."/>
            <person name="Messina E."/>
            <person name="Richter M."/>
            <person name="Bargiela R."/>
            <person name="Peplies J."/>
            <person name="Huws S.A."/>
            <person name="Newbold C.J."/>
            <person name="Golyshin P.N."/>
            <person name="Simon M.A."/>
            <person name="Lopez G."/>
            <person name="Yakimov M.M."/>
            <person name="Ferrer M."/>
        </authorList>
    </citation>
    <scope>NUCLEOTIDE SEQUENCE</scope>
</reference>
<proteinExistence type="predicted"/>
<comment type="caution">
    <text evidence="1">The sequence shown here is derived from an EMBL/GenBank/DDBJ whole genome shotgun (WGS) entry which is preliminary data.</text>
</comment>